<feature type="signal peptide" evidence="2">
    <location>
        <begin position="1"/>
        <end position="21"/>
    </location>
</feature>
<accession>A0A841BZZ6</accession>
<dbReference type="GO" id="GO:0008745">
    <property type="term" value="F:N-acetylmuramoyl-L-alanine amidase activity"/>
    <property type="evidence" value="ECO:0007669"/>
    <property type="project" value="InterPro"/>
</dbReference>
<sequence length="363" mass="38525">MLISAALGVTAATLSTGAATAAEEGLAVPETLARDLVLPGAPTSATTTEFPLSHLGVSWTGDGEVGLRLRGAAGWADWQTLPGCGGGAGDGSVANTFGGVVAAPRATEYELATSGAVSELRISELNTVDGPIRRIAKPHAQLLRFAGHPVLARYYSRAAWGADESYRFKANGDEAWIPAYYPVQTLTVHHTGEPNETPDDDPVARLRAIYRFQAVTSNFGDFGYHLAIDKRGYVYEGRYSGTDASPVFGPNPGPDGRPMMVNGAHIGGWNAGNVGIVLIGNFSKPDWLPTAPAYRSLRAVLSGLARVLDLDVEATCNYVNPVSAATKTVITLSGHRNWVPTECPGNNFYPYLDGLRREVARRS</sequence>
<dbReference type="Gene3D" id="3.40.80.10">
    <property type="entry name" value="Peptidoglycan recognition protein-like"/>
    <property type="match status" value="1"/>
</dbReference>
<organism evidence="4 5">
    <name type="scientific">Allocatelliglobosispora scoriae</name>
    <dbReference type="NCBI Taxonomy" id="643052"/>
    <lineage>
        <taxon>Bacteria</taxon>
        <taxon>Bacillati</taxon>
        <taxon>Actinomycetota</taxon>
        <taxon>Actinomycetes</taxon>
        <taxon>Micromonosporales</taxon>
        <taxon>Micromonosporaceae</taxon>
        <taxon>Allocatelliglobosispora</taxon>
    </lineage>
</organism>
<evidence type="ECO:0000259" key="3">
    <source>
        <dbReference type="SMART" id="SM00701"/>
    </source>
</evidence>
<dbReference type="AlphaFoldDB" id="A0A841BZZ6"/>
<dbReference type="GO" id="GO:0008270">
    <property type="term" value="F:zinc ion binding"/>
    <property type="evidence" value="ECO:0007669"/>
    <property type="project" value="InterPro"/>
</dbReference>
<protein>
    <recommendedName>
        <fullName evidence="3">Peptidoglycan recognition protein family domain-containing protein</fullName>
    </recommendedName>
</protein>
<reference evidence="4 5" key="1">
    <citation type="submission" date="2020-08" db="EMBL/GenBank/DDBJ databases">
        <title>Sequencing the genomes of 1000 actinobacteria strains.</title>
        <authorList>
            <person name="Klenk H.-P."/>
        </authorList>
    </citation>
    <scope>NUCLEOTIDE SEQUENCE [LARGE SCALE GENOMIC DNA]</scope>
    <source>
        <strain evidence="4 5">DSM 45362</strain>
    </source>
</reference>
<comment type="similarity">
    <text evidence="1">Belongs to the N-acetylmuramoyl-L-alanine amidase 2 family.</text>
</comment>
<dbReference type="RefSeq" id="WP_184841911.1">
    <property type="nucleotide sequence ID" value="NZ_JACHMN010000003.1"/>
</dbReference>
<dbReference type="InterPro" id="IPR002502">
    <property type="entry name" value="Amidase_domain"/>
</dbReference>
<feature type="domain" description="Peptidoglycan recognition protein family" evidence="3">
    <location>
        <begin position="152"/>
        <end position="327"/>
    </location>
</feature>
<dbReference type="CDD" id="cd06583">
    <property type="entry name" value="PGRP"/>
    <property type="match status" value="1"/>
</dbReference>
<dbReference type="PANTHER" id="PTHR11022:SF41">
    <property type="entry name" value="PEPTIDOGLYCAN-RECOGNITION PROTEIN LC-RELATED"/>
    <property type="match status" value="1"/>
</dbReference>
<dbReference type="PANTHER" id="PTHR11022">
    <property type="entry name" value="PEPTIDOGLYCAN RECOGNITION PROTEIN"/>
    <property type="match status" value="1"/>
</dbReference>
<evidence type="ECO:0000256" key="1">
    <source>
        <dbReference type="ARBA" id="ARBA00007553"/>
    </source>
</evidence>
<dbReference type="Pfam" id="PF01510">
    <property type="entry name" value="Amidase_2"/>
    <property type="match status" value="1"/>
</dbReference>
<dbReference type="InterPro" id="IPR006619">
    <property type="entry name" value="PGRP_domain_met/bac"/>
</dbReference>
<dbReference type="SUPFAM" id="SSF55846">
    <property type="entry name" value="N-acetylmuramoyl-L-alanine amidase-like"/>
    <property type="match status" value="1"/>
</dbReference>
<gene>
    <name evidence="4" type="ORF">F4553_005806</name>
</gene>
<evidence type="ECO:0000313" key="4">
    <source>
        <dbReference type="EMBL" id="MBB5872372.1"/>
    </source>
</evidence>
<dbReference type="GO" id="GO:0009253">
    <property type="term" value="P:peptidoglycan catabolic process"/>
    <property type="evidence" value="ECO:0007669"/>
    <property type="project" value="InterPro"/>
</dbReference>
<dbReference type="Proteomes" id="UP000587527">
    <property type="component" value="Unassembled WGS sequence"/>
</dbReference>
<keyword evidence="2" id="KW-0732">Signal</keyword>
<feature type="chain" id="PRO_5032953559" description="Peptidoglycan recognition protein family domain-containing protein" evidence="2">
    <location>
        <begin position="22"/>
        <end position="363"/>
    </location>
</feature>
<proteinExistence type="inferred from homology"/>
<dbReference type="SMART" id="SM00701">
    <property type="entry name" value="PGRP"/>
    <property type="match status" value="1"/>
</dbReference>
<dbReference type="EMBL" id="JACHMN010000003">
    <property type="protein sequence ID" value="MBB5872372.1"/>
    <property type="molecule type" value="Genomic_DNA"/>
</dbReference>
<keyword evidence="5" id="KW-1185">Reference proteome</keyword>
<name>A0A841BZZ6_9ACTN</name>
<comment type="caution">
    <text evidence="4">The sequence shown here is derived from an EMBL/GenBank/DDBJ whole genome shotgun (WGS) entry which is preliminary data.</text>
</comment>
<evidence type="ECO:0000313" key="5">
    <source>
        <dbReference type="Proteomes" id="UP000587527"/>
    </source>
</evidence>
<dbReference type="InterPro" id="IPR015510">
    <property type="entry name" value="PGRP"/>
</dbReference>
<evidence type="ECO:0000256" key="2">
    <source>
        <dbReference type="SAM" id="SignalP"/>
    </source>
</evidence>
<dbReference type="InterPro" id="IPR036505">
    <property type="entry name" value="Amidase/PGRP_sf"/>
</dbReference>